<dbReference type="SUPFAM" id="SSF81296">
    <property type="entry name" value="E set domains"/>
    <property type="match status" value="1"/>
</dbReference>
<name>A0A5E4XKX0_9BURK</name>
<accession>A0A5E4XKX0</accession>
<feature type="domain" description="IPT/TIG" evidence="1">
    <location>
        <begin position="4"/>
        <end position="79"/>
    </location>
</feature>
<dbReference type="EMBL" id="CABPSA010000007">
    <property type="protein sequence ID" value="VVE36778.1"/>
    <property type="molecule type" value="Genomic_DNA"/>
</dbReference>
<dbReference type="Pfam" id="PF01833">
    <property type="entry name" value="TIG"/>
    <property type="match status" value="1"/>
</dbReference>
<dbReference type="RefSeq" id="WP_150665732.1">
    <property type="nucleotide sequence ID" value="NZ_CABPSA010000007.1"/>
</dbReference>
<dbReference type="Proteomes" id="UP000343335">
    <property type="component" value="Unassembled WGS sequence"/>
</dbReference>
<gene>
    <name evidence="2" type="ORF">PCO31010_03961</name>
</gene>
<dbReference type="CDD" id="cd00102">
    <property type="entry name" value="IPT"/>
    <property type="match status" value="1"/>
</dbReference>
<dbReference type="InterPro" id="IPR002909">
    <property type="entry name" value="IPT_dom"/>
</dbReference>
<dbReference type="AlphaFoldDB" id="A0A5E4XKX0"/>
<dbReference type="Gene3D" id="2.60.40.10">
    <property type="entry name" value="Immunoglobulins"/>
    <property type="match status" value="1"/>
</dbReference>
<organism evidence="2 3">
    <name type="scientific">Pandoraea commovens</name>
    <dbReference type="NCBI Taxonomy" id="2508289"/>
    <lineage>
        <taxon>Bacteria</taxon>
        <taxon>Pseudomonadati</taxon>
        <taxon>Pseudomonadota</taxon>
        <taxon>Betaproteobacteria</taxon>
        <taxon>Burkholderiales</taxon>
        <taxon>Burkholderiaceae</taxon>
        <taxon>Pandoraea</taxon>
    </lineage>
</organism>
<protein>
    <recommendedName>
        <fullName evidence="1">IPT/TIG domain-containing protein</fullName>
    </recommendedName>
</protein>
<sequence>MAAIKGVSPRHTPTIENIWLRITGDGFLNATCVYFEDSTNTKVTVSKFDRINDSRIDVVIPALAPGPVYVSVIVDGETATVEMANVDRIYGPTNMTLFGMVRVEEPPDPVKAGTTGYTWKITPGLEQK</sequence>
<evidence type="ECO:0000313" key="2">
    <source>
        <dbReference type="EMBL" id="VVE36778.1"/>
    </source>
</evidence>
<dbReference type="InterPro" id="IPR014756">
    <property type="entry name" value="Ig_E-set"/>
</dbReference>
<dbReference type="InterPro" id="IPR013783">
    <property type="entry name" value="Ig-like_fold"/>
</dbReference>
<reference evidence="2 3" key="1">
    <citation type="submission" date="2019-08" db="EMBL/GenBank/DDBJ databases">
        <authorList>
            <person name="Peeters C."/>
        </authorList>
    </citation>
    <scope>NUCLEOTIDE SEQUENCE [LARGE SCALE GENOMIC DNA]</scope>
    <source>
        <strain evidence="2 3">LMG 31010</strain>
    </source>
</reference>
<dbReference type="OrthoDB" id="8945310at2"/>
<evidence type="ECO:0000259" key="1">
    <source>
        <dbReference type="Pfam" id="PF01833"/>
    </source>
</evidence>
<evidence type="ECO:0000313" key="3">
    <source>
        <dbReference type="Proteomes" id="UP000343335"/>
    </source>
</evidence>
<proteinExistence type="predicted"/>